<protein>
    <submittedName>
        <fullName evidence="1">Uncharacterized protein</fullName>
    </submittedName>
</protein>
<sequence length="138" mass="14755">MEVNATVGGPWSVNEGHGGGVAAWSNTNRRQYVEPWIEVGAYEARIACDCGCASWSSSNNRQYVDLGGEARLYKACTVGDDGGAAIAGHYVELDKEATPTFVVGTAASSMSIYDGTQLLLLQANVDVFYRRSVVMKPV</sequence>
<dbReference type="Proteomes" id="UP000886520">
    <property type="component" value="Chromosome 14"/>
</dbReference>
<dbReference type="AlphaFoldDB" id="A0A9D4UM10"/>
<keyword evidence="2" id="KW-1185">Reference proteome</keyword>
<comment type="caution">
    <text evidence="1">The sequence shown here is derived from an EMBL/GenBank/DDBJ whole genome shotgun (WGS) entry which is preliminary data.</text>
</comment>
<reference evidence="1" key="1">
    <citation type="submission" date="2021-01" db="EMBL/GenBank/DDBJ databases">
        <title>Adiantum capillus-veneris genome.</title>
        <authorList>
            <person name="Fang Y."/>
            <person name="Liao Q."/>
        </authorList>
    </citation>
    <scope>NUCLEOTIDE SEQUENCE</scope>
    <source>
        <strain evidence="1">H3</strain>
        <tissue evidence="1">Leaf</tissue>
    </source>
</reference>
<name>A0A9D4UM10_ADICA</name>
<dbReference type="EMBL" id="JABFUD020000014">
    <property type="protein sequence ID" value="KAI5070217.1"/>
    <property type="molecule type" value="Genomic_DNA"/>
</dbReference>
<gene>
    <name evidence="1" type="ORF">GOP47_0014560</name>
</gene>
<organism evidence="1 2">
    <name type="scientific">Adiantum capillus-veneris</name>
    <name type="common">Maidenhair fern</name>
    <dbReference type="NCBI Taxonomy" id="13818"/>
    <lineage>
        <taxon>Eukaryota</taxon>
        <taxon>Viridiplantae</taxon>
        <taxon>Streptophyta</taxon>
        <taxon>Embryophyta</taxon>
        <taxon>Tracheophyta</taxon>
        <taxon>Polypodiopsida</taxon>
        <taxon>Polypodiidae</taxon>
        <taxon>Polypodiales</taxon>
        <taxon>Pteridineae</taxon>
        <taxon>Pteridaceae</taxon>
        <taxon>Vittarioideae</taxon>
        <taxon>Adiantum</taxon>
    </lineage>
</organism>
<accession>A0A9D4UM10</accession>
<evidence type="ECO:0000313" key="1">
    <source>
        <dbReference type="EMBL" id="KAI5070217.1"/>
    </source>
</evidence>
<evidence type="ECO:0000313" key="2">
    <source>
        <dbReference type="Proteomes" id="UP000886520"/>
    </source>
</evidence>
<proteinExistence type="predicted"/>